<keyword evidence="3" id="KW-1185">Reference proteome</keyword>
<evidence type="ECO:0000259" key="1">
    <source>
        <dbReference type="Pfam" id="PF09995"/>
    </source>
</evidence>
<comment type="caution">
    <text evidence="2">The sequence shown here is derived from an EMBL/GenBank/DDBJ whole genome shotgun (WGS) entry which is preliminary data.</text>
</comment>
<dbReference type="InterPro" id="IPR018713">
    <property type="entry name" value="MPAB/Lcp_cat_dom"/>
</dbReference>
<dbReference type="RefSeq" id="WP_152123665.1">
    <property type="nucleotide sequence ID" value="NZ_WELI01000002.1"/>
</dbReference>
<evidence type="ECO:0000313" key="2">
    <source>
        <dbReference type="EMBL" id="KAB7732091.1"/>
    </source>
</evidence>
<evidence type="ECO:0000313" key="3">
    <source>
        <dbReference type="Proteomes" id="UP000488299"/>
    </source>
</evidence>
<protein>
    <submittedName>
        <fullName evidence="2">DUF2236 domain-containing protein</fullName>
    </submittedName>
</protein>
<sequence>MEYAKKWGLFRNPAVRRELEQLNPEHDYERMVQLLVGYEFPFDITRALELALFHTYASPSISGLLARTGEFERRGQKRYDDTSLLISWFMQEGLDSELGRRAIDHMNRIHGAYPIANDDYLLVLSTFVFYPIDWLAKYGWRALTPREELALFRFWMEAGRRMHIENIPDRIEELRVFTDAYEAAHFRYTESNRRIADATVRIVQNWFPAPLRPLVQPTFAALINEKLRQAFGYSQPPRLFVALLEGAFWIRKQPLRYITFKPYPTRIDNTSYRSYKAGVPEIEALGPDSLQRVIRRKTN</sequence>
<dbReference type="PANTHER" id="PTHR36124">
    <property type="match status" value="1"/>
</dbReference>
<gene>
    <name evidence="2" type="ORF">F5984_07720</name>
</gene>
<reference evidence="2 3" key="1">
    <citation type="submission" date="2019-10" db="EMBL/GenBank/DDBJ databases">
        <title>Rudanella paleaurantiibacter sp. nov., isolated from sludge.</title>
        <authorList>
            <person name="Xu S.Q."/>
        </authorList>
    </citation>
    <scope>NUCLEOTIDE SEQUENCE [LARGE SCALE GENOMIC DNA]</scope>
    <source>
        <strain evidence="2 3">HX-22-17</strain>
    </source>
</reference>
<dbReference type="AlphaFoldDB" id="A0A7J5U321"/>
<dbReference type="EMBL" id="WELI01000002">
    <property type="protein sequence ID" value="KAB7732091.1"/>
    <property type="molecule type" value="Genomic_DNA"/>
</dbReference>
<dbReference type="InterPro" id="IPR046366">
    <property type="entry name" value="MPAB"/>
</dbReference>
<dbReference type="Pfam" id="PF09995">
    <property type="entry name" value="MPAB_Lcp_cat"/>
    <property type="match status" value="1"/>
</dbReference>
<organism evidence="2 3">
    <name type="scientific">Rudanella paleaurantiibacter</name>
    <dbReference type="NCBI Taxonomy" id="2614655"/>
    <lineage>
        <taxon>Bacteria</taxon>
        <taxon>Pseudomonadati</taxon>
        <taxon>Bacteroidota</taxon>
        <taxon>Cytophagia</taxon>
        <taxon>Cytophagales</taxon>
        <taxon>Cytophagaceae</taxon>
        <taxon>Rudanella</taxon>
    </lineage>
</organism>
<dbReference type="GO" id="GO:0016491">
    <property type="term" value="F:oxidoreductase activity"/>
    <property type="evidence" value="ECO:0007669"/>
    <property type="project" value="InterPro"/>
</dbReference>
<feature type="domain" description="ER-bound oxygenase mpaB/mpaB'/Rubber oxygenase catalytic" evidence="1">
    <location>
        <begin position="98"/>
        <end position="238"/>
    </location>
</feature>
<dbReference type="Proteomes" id="UP000488299">
    <property type="component" value="Unassembled WGS sequence"/>
</dbReference>
<accession>A0A7J5U321</accession>
<proteinExistence type="predicted"/>
<name>A0A7J5U321_9BACT</name>
<dbReference type="PANTHER" id="PTHR36124:SF1">
    <property type="entry name" value="ER-BOUND OXYGENASE MPAB_MPAB'_RUBBER OXYGENASE CATALYTIC DOMAIN-CONTAINING PROTEIN"/>
    <property type="match status" value="1"/>
</dbReference>